<name>A0ABR9SFT9_9BURK</name>
<dbReference type="Proteomes" id="UP000715965">
    <property type="component" value="Unassembled WGS sequence"/>
</dbReference>
<accession>A0ABR9SFT9</accession>
<sequence>MGWLKPKLRNSIYGLLGGGSEPSDSVLENGTEDVREAMLSCLGPEAPRRFPHLTRRIRYAADVHALWYLRGDLMAALASLQGETAARETLAPITARFRGLLPGAMTSRPSPLES</sequence>
<evidence type="ECO:0000313" key="2">
    <source>
        <dbReference type="Proteomes" id="UP000715965"/>
    </source>
</evidence>
<protein>
    <submittedName>
        <fullName evidence="1">Uncharacterized protein</fullName>
    </submittedName>
</protein>
<proteinExistence type="predicted"/>
<dbReference type="EMBL" id="JADDOJ010000042">
    <property type="protein sequence ID" value="MBE7941211.1"/>
    <property type="molecule type" value="Genomic_DNA"/>
</dbReference>
<organism evidence="1 2">
    <name type="scientific">Ramlibacter aquaticus</name>
    <dbReference type="NCBI Taxonomy" id="2780094"/>
    <lineage>
        <taxon>Bacteria</taxon>
        <taxon>Pseudomonadati</taxon>
        <taxon>Pseudomonadota</taxon>
        <taxon>Betaproteobacteria</taxon>
        <taxon>Burkholderiales</taxon>
        <taxon>Comamonadaceae</taxon>
        <taxon>Ramlibacter</taxon>
    </lineage>
</organism>
<evidence type="ECO:0000313" key="1">
    <source>
        <dbReference type="EMBL" id="MBE7941211.1"/>
    </source>
</evidence>
<gene>
    <name evidence="1" type="ORF">IM725_11580</name>
</gene>
<keyword evidence="2" id="KW-1185">Reference proteome</keyword>
<comment type="caution">
    <text evidence="1">The sequence shown here is derived from an EMBL/GenBank/DDBJ whole genome shotgun (WGS) entry which is preliminary data.</text>
</comment>
<reference evidence="1 2" key="1">
    <citation type="submission" date="2020-10" db="EMBL/GenBank/DDBJ databases">
        <title>Draft genome of Ramlibacter aquaticus LMG 30558.</title>
        <authorList>
            <person name="Props R."/>
        </authorList>
    </citation>
    <scope>NUCLEOTIDE SEQUENCE [LARGE SCALE GENOMIC DNA]</scope>
    <source>
        <strain evidence="1 2">LMG 30558</strain>
    </source>
</reference>